<name>A0A7J5GC66_BACUN</name>
<dbReference type="RefSeq" id="WP_138265902.1">
    <property type="nucleotide sequence ID" value="NZ_JADNFT010000013.1"/>
</dbReference>
<dbReference type="CDD" id="cd13120">
    <property type="entry name" value="BF2867_like_N"/>
    <property type="match status" value="1"/>
</dbReference>
<keyword evidence="1" id="KW-0732">Signal</keyword>
<comment type="caution">
    <text evidence="2">The sequence shown here is derived from an EMBL/GenBank/DDBJ whole genome shotgun (WGS) entry which is preliminary data.</text>
</comment>
<organism evidence="2 3">
    <name type="scientific">Bacteroides uniformis</name>
    <dbReference type="NCBI Taxonomy" id="820"/>
    <lineage>
        <taxon>Bacteria</taxon>
        <taxon>Pseudomonadati</taxon>
        <taxon>Bacteroidota</taxon>
        <taxon>Bacteroidia</taxon>
        <taxon>Bacteroidales</taxon>
        <taxon>Bacteroidaceae</taxon>
        <taxon>Bacteroides</taxon>
    </lineage>
</organism>
<feature type="chain" id="PRO_5029742126" evidence="1">
    <location>
        <begin position="20"/>
        <end position="302"/>
    </location>
</feature>
<dbReference type="AlphaFoldDB" id="A0A7J5GC66"/>
<reference evidence="2 3" key="1">
    <citation type="journal article" date="2019" name="Nat. Med.">
        <title>A library of human gut bacterial isolates paired with longitudinal multiomics data enables mechanistic microbiome research.</title>
        <authorList>
            <person name="Poyet M."/>
            <person name="Groussin M."/>
            <person name="Gibbons S.M."/>
            <person name="Avila-Pacheco J."/>
            <person name="Jiang X."/>
            <person name="Kearney S.M."/>
            <person name="Perrotta A.R."/>
            <person name="Berdy B."/>
            <person name="Zhao S."/>
            <person name="Lieberman T.D."/>
            <person name="Swanson P.K."/>
            <person name="Smith M."/>
            <person name="Roesemann S."/>
            <person name="Alexander J.E."/>
            <person name="Rich S.A."/>
            <person name="Livny J."/>
            <person name="Vlamakis H."/>
            <person name="Clish C."/>
            <person name="Bullock K."/>
            <person name="Deik A."/>
            <person name="Scott J."/>
            <person name="Pierce K.A."/>
            <person name="Xavier R.J."/>
            <person name="Alm E.J."/>
        </authorList>
    </citation>
    <scope>NUCLEOTIDE SEQUENCE [LARGE SCALE GENOMIC DNA]</scope>
    <source>
        <strain evidence="2 3">BIOML-A42</strain>
    </source>
</reference>
<dbReference type="InterPro" id="IPR042278">
    <property type="entry name" value="Mfa-like_1_N"/>
</dbReference>
<evidence type="ECO:0000313" key="2">
    <source>
        <dbReference type="EMBL" id="KAB4086541.1"/>
    </source>
</evidence>
<protein>
    <submittedName>
        <fullName evidence="2">Fimbrillin family protein</fullName>
    </submittedName>
</protein>
<dbReference type="InterPro" id="IPR025049">
    <property type="entry name" value="Mfa-like_1"/>
</dbReference>
<dbReference type="Gene3D" id="2.60.40.2630">
    <property type="match status" value="1"/>
</dbReference>
<sequence>MKVKQNLFPALLVALALTACNTEEETMQGADGRIALQVTSGIQTRAYDNQWETGDRIGIYAFGKGTTTVADGYGNIPYTTASGGTTGSFAPDGTTIYLPTDGTERDFVAYYPYTAGLTDGIYTVDVSNQSSQKAIDLMAAATQTADRTNPNVAFNFTHKLCKMELTLKPGSGMTGTELAGLTVELTGQQTAGTFNVTQPASAVSVTTGTATPIPLLTNADGTFAEGIVLPSESYQGMSLNITLSDGASVFSWPLGNATESQKFEAGKKYLYTITVNKTNIDVTATITDWEPGNGDGETGDAY</sequence>
<dbReference type="PROSITE" id="PS51257">
    <property type="entry name" value="PROKAR_LIPOPROTEIN"/>
    <property type="match status" value="1"/>
</dbReference>
<evidence type="ECO:0000313" key="3">
    <source>
        <dbReference type="Proteomes" id="UP000432488"/>
    </source>
</evidence>
<gene>
    <name evidence="2" type="ORF">GAQ56_22060</name>
</gene>
<feature type="signal peptide" evidence="1">
    <location>
        <begin position="1"/>
        <end position="19"/>
    </location>
</feature>
<dbReference type="Gene3D" id="2.60.40.2620">
    <property type="entry name" value="Fimbrillin-like"/>
    <property type="match status" value="1"/>
</dbReference>
<accession>A0A7J5GC66</accession>
<dbReference type="EMBL" id="WCUV01000024">
    <property type="protein sequence ID" value="KAB4086541.1"/>
    <property type="molecule type" value="Genomic_DNA"/>
</dbReference>
<dbReference type="Proteomes" id="UP000432488">
    <property type="component" value="Unassembled WGS sequence"/>
</dbReference>
<dbReference type="CDD" id="cd13121">
    <property type="entry name" value="BF2867_like_C"/>
    <property type="match status" value="1"/>
</dbReference>
<evidence type="ECO:0000256" key="1">
    <source>
        <dbReference type="SAM" id="SignalP"/>
    </source>
</evidence>
<dbReference type="Pfam" id="PF13149">
    <property type="entry name" value="Mfa_like_1"/>
    <property type="match status" value="1"/>
</dbReference>
<proteinExistence type="predicted"/>